<name>A0AAV5TLS6_9BILA</name>
<keyword evidence="1" id="KW-0472">Membrane</keyword>
<keyword evidence="1" id="KW-1133">Transmembrane helix</keyword>
<dbReference type="EMBL" id="BTSX01000004">
    <property type="protein sequence ID" value="GMS95322.1"/>
    <property type="molecule type" value="Genomic_DNA"/>
</dbReference>
<evidence type="ECO:0000313" key="2">
    <source>
        <dbReference type="EMBL" id="GMS95322.1"/>
    </source>
</evidence>
<feature type="transmembrane region" description="Helical" evidence="1">
    <location>
        <begin position="9"/>
        <end position="30"/>
    </location>
</feature>
<keyword evidence="3" id="KW-1185">Reference proteome</keyword>
<protein>
    <recommendedName>
        <fullName evidence="4">G protein-coupled receptor</fullName>
    </recommendedName>
</protein>
<evidence type="ECO:0008006" key="4">
    <source>
        <dbReference type="Google" id="ProtNLM"/>
    </source>
</evidence>
<comment type="caution">
    <text evidence="2">The sequence shown here is derived from an EMBL/GenBank/DDBJ whole genome shotgun (WGS) entry which is preliminary data.</text>
</comment>
<evidence type="ECO:0000256" key="1">
    <source>
        <dbReference type="SAM" id="Phobius"/>
    </source>
</evidence>
<feature type="transmembrane region" description="Helical" evidence="1">
    <location>
        <begin position="73"/>
        <end position="91"/>
    </location>
</feature>
<evidence type="ECO:0000313" key="3">
    <source>
        <dbReference type="Proteomes" id="UP001432027"/>
    </source>
</evidence>
<accession>A0AAV5TLS6</accession>
<proteinExistence type="predicted"/>
<reference evidence="2" key="1">
    <citation type="submission" date="2023-10" db="EMBL/GenBank/DDBJ databases">
        <title>Genome assembly of Pristionchus species.</title>
        <authorList>
            <person name="Yoshida K."/>
            <person name="Sommer R.J."/>
        </authorList>
    </citation>
    <scope>NUCLEOTIDE SEQUENCE</scope>
    <source>
        <strain evidence="2">RS0144</strain>
    </source>
</reference>
<feature type="transmembrane region" description="Helical" evidence="1">
    <location>
        <begin position="42"/>
        <end position="61"/>
    </location>
</feature>
<sequence>RLTLLFSSIFYDFLLYLLHFIVFLSASFTASSHFTLNYLLEVIYLPLLGFLSFELIILIFYRIFSTPAKGEIVFLLVSIFSGTFALFSMNLRGPLAFFYDKSPLYLINPLVAATMWKGDPSRPDSIGHITGPIFIFAHFVSLIAAFIIIDSGVYRKNGIEIDGSECEAIE</sequence>
<dbReference type="Proteomes" id="UP001432027">
    <property type="component" value="Unassembled WGS sequence"/>
</dbReference>
<feature type="non-terminal residue" evidence="2">
    <location>
        <position position="1"/>
    </location>
</feature>
<organism evidence="2 3">
    <name type="scientific">Pristionchus entomophagus</name>
    <dbReference type="NCBI Taxonomy" id="358040"/>
    <lineage>
        <taxon>Eukaryota</taxon>
        <taxon>Metazoa</taxon>
        <taxon>Ecdysozoa</taxon>
        <taxon>Nematoda</taxon>
        <taxon>Chromadorea</taxon>
        <taxon>Rhabditida</taxon>
        <taxon>Rhabditina</taxon>
        <taxon>Diplogasteromorpha</taxon>
        <taxon>Diplogasteroidea</taxon>
        <taxon>Neodiplogasteridae</taxon>
        <taxon>Pristionchus</taxon>
    </lineage>
</organism>
<keyword evidence="1" id="KW-0812">Transmembrane</keyword>
<feature type="transmembrane region" description="Helical" evidence="1">
    <location>
        <begin position="129"/>
        <end position="149"/>
    </location>
</feature>
<gene>
    <name evidence="2" type="ORF">PENTCL1PPCAC_17497</name>
</gene>
<dbReference type="AlphaFoldDB" id="A0AAV5TLS6"/>